<comment type="caution">
    <text evidence="1">The sequence shown here is derived from an EMBL/GenBank/DDBJ whole genome shotgun (WGS) entry which is preliminary data.</text>
</comment>
<organism evidence="1 2">
    <name type="scientific">Patella caerulea</name>
    <name type="common">Rayed Mediterranean limpet</name>
    <dbReference type="NCBI Taxonomy" id="87958"/>
    <lineage>
        <taxon>Eukaryota</taxon>
        <taxon>Metazoa</taxon>
        <taxon>Spiralia</taxon>
        <taxon>Lophotrochozoa</taxon>
        <taxon>Mollusca</taxon>
        <taxon>Gastropoda</taxon>
        <taxon>Patellogastropoda</taxon>
        <taxon>Patelloidea</taxon>
        <taxon>Patellidae</taxon>
        <taxon>Patella</taxon>
    </lineage>
</organism>
<dbReference type="Proteomes" id="UP001347796">
    <property type="component" value="Unassembled WGS sequence"/>
</dbReference>
<protein>
    <submittedName>
        <fullName evidence="1">Uncharacterized protein</fullName>
    </submittedName>
</protein>
<name>A0AAN8PT90_PATCE</name>
<sequence length="100" mass="10962">MITVTVTPVPQDHTSFGYPMNDTSNLKSVNMAMVTDTGCQSSIMPLQYANNLGIAKRDPLPVKLTMRGAIKEDLGVIGAIEPLMRYLPNPLGYYAMSQKQ</sequence>
<evidence type="ECO:0000313" key="2">
    <source>
        <dbReference type="Proteomes" id="UP001347796"/>
    </source>
</evidence>
<dbReference type="EMBL" id="JAZGQO010000006">
    <property type="protein sequence ID" value="KAK6184632.1"/>
    <property type="molecule type" value="Genomic_DNA"/>
</dbReference>
<gene>
    <name evidence="1" type="ORF">SNE40_007067</name>
</gene>
<reference evidence="1 2" key="1">
    <citation type="submission" date="2024-01" db="EMBL/GenBank/DDBJ databases">
        <title>The genome of the rayed Mediterranean limpet Patella caerulea (Linnaeus, 1758).</title>
        <authorList>
            <person name="Anh-Thu Weber A."/>
            <person name="Halstead-Nussloch G."/>
        </authorList>
    </citation>
    <scope>NUCLEOTIDE SEQUENCE [LARGE SCALE GENOMIC DNA]</scope>
    <source>
        <strain evidence="1">AATW-2023a</strain>
        <tissue evidence="1">Whole specimen</tissue>
    </source>
</reference>
<evidence type="ECO:0000313" key="1">
    <source>
        <dbReference type="EMBL" id="KAK6184632.1"/>
    </source>
</evidence>
<dbReference type="AlphaFoldDB" id="A0AAN8PT90"/>
<keyword evidence="2" id="KW-1185">Reference proteome</keyword>
<accession>A0AAN8PT90</accession>
<proteinExistence type="predicted"/>